<keyword evidence="2" id="KW-0805">Transcription regulation</keyword>
<reference evidence="8" key="1">
    <citation type="submission" date="2018-05" db="EMBL/GenBank/DDBJ databases">
        <title>Pedobacter paludis sp. nov., isolated from wetland soil.</title>
        <authorList>
            <person name="Zhang Y."/>
        </authorList>
    </citation>
    <scope>NUCLEOTIDE SEQUENCE [LARGE SCALE GENOMIC DNA]</scope>
    <source>
        <strain evidence="8">R-8</strain>
    </source>
</reference>
<feature type="domain" description="RNA polymerase sigma factor 70 region 4 type 2" evidence="6">
    <location>
        <begin position="125"/>
        <end position="174"/>
    </location>
</feature>
<keyword evidence="4" id="KW-0804">Transcription</keyword>
<evidence type="ECO:0000313" key="8">
    <source>
        <dbReference type="Proteomes" id="UP000245391"/>
    </source>
</evidence>
<keyword evidence="3" id="KW-0731">Sigma factor</keyword>
<dbReference type="InterPro" id="IPR014327">
    <property type="entry name" value="RNA_pol_sigma70_bacteroid"/>
</dbReference>
<dbReference type="InterPro" id="IPR036388">
    <property type="entry name" value="WH-like_DNA-bd_sf"/>
</dbReference>
<dbReference type="NCBIfam" id="TIGR02985">
    <property type="entry name" value="Sig70_bacteroi1"/>
    <property type="match status" value="1"/>
</dbReference>
<evidence type="ECO:0000256" key="1">
    <source>
        <dbReference type="ARBA" id="ARBA00010641"/>
    </source>
</evidence>
<evidence type="ECO:0000259" key="6">
    <source>
        <dbReference type="Pfam" id="PF08281"/>
    </source>
</evidence>
<dbReference type="Proteomes" id="UP000245391">
    <property type="component" value="Unassembled WGS sequence"/>
</dbReference>
<dbReference type="Gene3D" id="1.10.10.10">
    <property type="entry name" value="Winged helix-like DNA-binding domain superfamily/Winged helix DNA-binding domain"/>
    <property type="match status" value="1"/>
</dbReference>
<dbReference type="PANTHER" id="PTHR43133">
    <property type="entry name" value="RNA POLYMERASE ECF-TYPE SIGMA FACTO"/>
    <property type="match status" value="1"/>
</dbReference>
<dbReference type="InterPro" id="IPR013325">
    <property type="entry name" value="RNA_pol_sigma_r2"/>
</dbReference>
<dbReference type="InterPro" id="IPR007627">
    <property type="entry name" value="RNA_pol_sigma70_r2"/>
</dbReference>
<dbReference type="NCBIfam" id="TIGR02937">
    <property type="entry name" value="sigma70-ECF"/>
    <property type="match status" value="1"/>
</dbReference>
<dbReference type="RefSeq" id="WP_109931605.1">
    <property type="nucleotide sequence ID" value="NZ_QGNY01000007.1"/>
</dbReference>
<dbReference type="GO" id="GO:0016987">
    <property type="term" value="F:sigma factor activity"/>
    <property type="evidence" value="ECO:0007669"/>
    <property type="project" value="UniProtKB-KW"/>
</dbReference>
<dbReference type="GO" id="GO:0003677">
    <property type="term" value="F:DNA binding"/>
    <property type="evidence" value="ECO:0007669"/>
    <property type="project" value="InterPro"/>
</dbReference>
<protein>
    <submittedName>
        <fullName evidence="7">RNA polymerase subunit sigma-70</fullName>
    </submittedName>
</protein>
<comment type="caution">
    <text evidence="7">The sequence shown here is derived from an EMBL/GenBank/DDBJ whole genome shotgun (WGS) entry which is preliminary data.</text>
</comment>
<dbReference type="InterPro" id="IPR013249">
    <property type="entry name" value="RNA_pol_sigma70_r4_t2"/>
</dbReference>
<dbReference type="SUPFAM" id="SSF88659">
    <property type="entry name" value="Sigma3 and sigma4 domains of RNA polymerase sigma factors"/>
    <property type="match status" value="1"/>
</dbReference>
<dbReference type="InterPro" id="IPR014284">
    <property type="entry name" value="RNA_pol_sigma-70_dom"/>
</dbReference>
<dbReference type="GO" id="GO:0006352">
    <property type="term" value="P:DNA-templated transcription initiation"/>
    <property type="evidence" value="ECO:0007669"/>
    <property type="project" value="InterPro"/>
</dbReference>
<gene>
    <name evidence="7" type="ORF">DF947_18285</name>
</gene>
<feature type="domain" description="RNA polymerase sigma-70 region 2" evidence="5">
    <location>
        <begin position="26"/>
        <end position="91"/>
    </location>
</feature>
<evidence type="ECO:0000256" key="3">
    <source>
        <dbReference type="ARBA" id="ARBA00023082"/>
    </source>
</evidence>
<dbReference type="OrthoDB" id="659569at2"/>
<dbReference type="EMBL" id="QGNY01000007">
    <property type="protein sequence ID" value="PWS30374.1"/>
    <property type="molecule type" value="Genomic_DNA"/>
</dbReference>
<sequence length="189" mass="22262">MNYPKLKDHELTALLKKGDVYSYTEIFERYNQVLLRHAFRLLSNDEEAYDVVQDVFLHLWQKHDAIEFTTSLSGYLFTAVKNRIFKLFAHQKVVLRYAESINSFMVEGYNIVEDRLMEKELSALIAKEIEALPAKMREVFILNKKEELTYKEIAERLNISDQTAKQQVYKAMKILKPKIDGFLALFPFL</sequence>
<proteinExistence type="inferred from homology"/>
<dbReference type="Pfam" id="PF08281">
    <property type="entry name" value="Sigma70_r4_2"/>
    <property type="match status" value="1"/>
</dbReference>
<dbReference type="InterPro" id="IPR039425">
    <property type="entry name" value="RNA_pol_sigma-70-like"/>
</dbReference>
<dbReference type="Gene3D" id="1.10.1740.10">
    <property type="match status" value="1"/>
</dbReference>
<organism evidence="7 8">
    <name type="scientific">Pedobacter paludis</name>
    <dbReference type="NCBI Taxonomy" id="2203212"/>
    <lineage>
        <taxon>Bacteria</taxon>
        <taxon>Pseudomonadati</taxon>
        <taxon>Bacteroidota</taxon>
        <taxon>Sphingobacteriia</taxon>
        <taxon>Sphingobacteriales</taxon>
        <taxon>Sphingobacteriaceae</taxon>
        <taxon>Pedobacter</taxon>
    </lineage>
</organism>
<dbReference type="AlphaFoldDB" id="A0A317EUJ1"/>
<dbReference type="PANTHER" id="PTHR43133:SF46">
    <property type="entry name" value="RNA POLYMERASE SIGMA-70 FACTOR ECF SUBFAMILY"/>
    <property type="match status" value="1"/>
</dbReference>
<evidence type="ECO:0000256" key="4">
    <source>
        <dbReference type="ARBA" id="ARBA00023163"/>
    </source>
</evidence>
<keyword evidence="8" id="KW-1185">Reference proteome</keyword>
<dbReference type="CDD" id="cd06171">
    <property type="entry name" value="Sigma70_r4"/>
    <property type="match status" value="1"/>
</dbReference>
<dbReference type="Pfam" id="PF04542">
    <property type="entry name" value="Sigma70_r2"/>
    <property type="match status" value="1"/>
</dbReference>
<accession>A0A317EUJ1</accession>
<evidence type="ECO:0000313" key="7">
    <source>
        <dbReference type="EMBL" id="PWS30374.1"/>
    </source>
</evidence>
<evidence type="ECO:0000259" key="5">
    <source>
        <dbReference type="Pfam" id="PF04542"/>
    </source>
</evidence>
<evidence type="ECO:0000256" key="2">
    <source>
        <dbReference type="ARBA" id="ARBA00023015"/>
    </source>
</evidence>
<dbReference type="InterPro" id="IPR013324">
    <property type="entry name" value="RNA_pol_sigma_r3/r4-like"/>
</dbReference>
<dbReference type="SUPFAM" id="SSF88946">
    <property type="entry name" value="Sigma2 domain of RNA polymerase sigma factors"/>
    <property type="match status" value="1"/>
</dbReference>
<name>A0A317EUJ1_9SPHI</name>
<comment type="similarity">
    <text evidence="1">Belongs to the sigma-70 factor family. ECF subfamily.</text>
</comment>